<keyword evidence="2" id="KW-1185">Reference proteome</keyword>
<gene>
    <name evidence="1" type="ORF">C8J48_0484</name>
</gene>
<evidence type="ECO:0000313" key="1">
    <source>
        <dbReference type="EMBL" id="PTM57918.1"/>
    </source>
</evidence>
<dbReference type="Proteomes" id="UP000241639">
    <property type="component" value="Unassembled WGS sequence"/>
</dbReference>
<sequence>MNCWCIKKKKRRKKAHVRLKKEKFKAAANTINKAKVRNTAGLINVIVQVPIQIGSDSNNMVGSDDNAVSQGV</sequence>
<organism evidence="1 2">
    <name type="scientific">Desmospora activa DSM 45169</name>
    <dbReference type="NCBI Taxonomy" id="1121389"/>
    <lineage>
        <taxon>Bacteria</taxon>
        <taxon>Bacillati</taxon>
        <taxon>Bacillota</taxon>
        <taxon>Bacilli</taxon>
        <taxon>Bacillales</taxon>
        <taxon>Thermoactinomycetaceae</taxon>
        <taxon>Desmospora</taxon>
    </lineage>
</organism>
<dbReference type="EMBL" id="PZZP01000001">
    <property type="protein sequence ID" value="PTM57918.1"/>
    <property type="molecule type" value="Genomic_DNA"/>
</dbReference>
<protein>
    <submittedName>
        <fullName evidence="1">Uncharacterized protein</fullName>
    </submittedName>
</protein>
<name>A0A2T4Z7P5_9BACL</name>
<dbReference type="RefSeq" id="WP_107724784.1">
    <property type="nucleotide sequence ID" value="NZ_PZZP01000001.1"/>
</dbReference>
<dbReference type="OrthoDB" id="2991611at2"/>
<evidence type="ECO:0000313" key="2">
    <source>
        <dbReference type="Proteomes" id="UP000241639"/>
    </source>
</evidence>
<accession>A0A2T4Z7P5</accession>
<reference evidence="1 2" key="1">
    <citation type="submission" date="2018-04" db="EMBL/GenBank/DDBJ databases">
        <title>Genomic Encyclopedia of Archaeal and Bacterial Type Strains, Phase II (KMG-II): from individual species to whole genera.</title>
        <authorList>
            <person name="Goeker M."/>
        </authorList>
    </citation>
    <scope>NUCLEOTIDE SEQUENCE [LARGE SCALE GENOMIC DNA]</scope>
    <source>
        <strain evidence="1 2">DSM 45169</strain>
    </source>
</reference>
<dbReference type="AlphaFoldDB" id="A0A2T4Z7P5"/>
<proteinExistence type="predicted"/>
<comment type="caution">
    <text evidence="1">The sequence shown here is derived from an EMBL/GenBank/DDBJ whole genome shotgun (WGS) entry which is preliminary data.</text>
</comment>